<feature type="transmembrane region" description="Helical" evidence="1">
    <location>
        <begin position="20"/>
        <end position="37"/>
    </location>
</feature>
<dbReference type="Proteomes" id="UP000783588">
    <property type="component" value="Unassembled WGS sequence"/>
</dbReference>
<keyword evidence="3" id="KW-1185">Reference proteome</keyword>
<reference evidence="2 3" key="1">
    <citation type="submission" date="2021-06" db="EMBL/GenBank/DDBJ databases">
        <authorList>
            <person name="Sun Q."/>
            <person name="Li D."/>
        </authorList>
    </citation>
    <scope>NUCLEOTIDE SEQUENCE [LARGE SCALE GENOMIC DNA]</scope>
    <source>
        <strain evidence="2 3">MSJd-7</strain>
    </source>
</reference>
<dbReference type="InterPro" id="IPR025699">
    <property type="entry name" value="ABC2_memb-like"/>
</dbReference>
<feature type="transmembrane region" description="Helical" evidence="1">
    <location>
        <begin position="84"/>
        <end position="109"/>
    </location>
</feature>
<evidence type="ECO:0000313" key="2">
    <source>
        <dbReference type="EMBL" id="MBU5491231.1"/>
    </source>
</evidence>
<dbReference type="Pfam" id="PF13346">
    <property type="entry name" value="ABC2_membrane_5"/>
    <property type="match status" value="1"/>
</dbReference>
<feature type="transmembrane region" description="Helical" evidence="1">
    <location>
        <begin position="43"/>
        <end position="63"/>
    </location>
</feature>
<dbReference type="EMBL" id="JAHLQI010000006">
    <property type="protein sequence ID" value="MBU5491231.1"/>
    <property type="molecule type" value="Genomic_DNA"/>
</dbReference>
<evidence type="ECO:0000256" key="1">
    <source>
        <dbReference type="SAM" id="Phobius"/>
    </source>
</evidence>
<sequence length="211" mass="23301">MKGLVKYDLMQLAGTSKKSFYLLYFVGLAAVGVMLGGGTICSYMAVMIGCMTGVSFFSYESWYHWDSYCAAMPLSNRQIVVSRYISLLIVTGCGVLWGIVIGVLALAAGKMDLTWTQWLLSMVQTVLAALLYMEIEIPVMYRFGVERGRIVNILLFIILFAGISALAEINEMPAAVTSVVQLVFGVVWVVILLCFPVSIAVSMRIRAKKEY</sequence>
<accession>A0ABS6EVS2</accession>
<name>A0ABS6EVS2_9FIRM</name>
<proteinExistence type="predicted"/>
<feature type="transmembrane region" description="Helical" evidence="1">
    <location>
        <begin position="115"/>
        <end position="135"/>
    </location>
</feature>
<dbReference type="PANTHER" id="PTHR41309:SF2">
    <property type="entry name" value="MEMBRANE PROTEIN"/>
    <property type="match status" value="1"/>
</dbReference>
<keyword evidence="1" id="KW-1133">Transmembrane helix</keyword>
<protein>
    <submittedName>
        <fullName evidence="2">ABC-2 transporter permease</fullName>
    </submittedName>
</protein>
<keyword evidence="1" id="KW-0472">Membrane</keyword>
<gene>
    <name evidence="2" type="ORF">KQI75_11490</name>
</gene>
<dbReference type="PANTHER" id="PTHR41309">
    <property type="entry name" value="MEMBRANE PROTEIN-RELATED"/>
    <property type="match status" value="1"/>
</dbReference>
<keyword evidence="1" id="KW-0812">Transmembrane</keyword>
<evidence type="ECO:0000313" key="3">
    <source>
        <dbReference type="Proteomes" id="UP000783588"/>
    </source>
</evidence>
<organism evidence="2 3">
    <name type="scientific">Butyricicoccus intestinisimiae</name>
    <dbReference type="NCBI Taxonomy" id="2841509"/>
    <lineage>
        <taxon>Bacteria</taxon>
        <taxon>Bacillati</taxon>
        <taxon>Bacillota</taxon>
        <taxon>Clostridia</taxon>
        <taxon>Eubacteriales</taxon>
        <taxon>Butyricicoccaceae</taxon>
        <taxon>Butyricicoccus</taxon>
    </lineage>
</organism>
<feature type="transmembrane region" description="Helical" evidence="1">
    <location>
        <begin position="147"/>
        <end position="167"/>
    </location>
</feature>
<dbReference type="RefSeq" id="WP_216470939.1">
    <property type="nucleotide sequence ID" value="NZ_JAHLQI010000006.1"/>
</dbReference>
<comment type="caution">
    <text evidence="2">The sequence shown here is derived from an EMBL/GenBank/DDBJ whole genome shotgun (WGS) entry which is preliminary data.</text>
</comment>
<feature type="transmembrane region" description="Helical" evidence="1">
    <location>
        <begin position="179"/>
        <end position="201"/>
    </location>
</feature>